<reference evidence="1 2" key="1">
    <citation type="journal article" date="2006" name="Science">
        <title>Phytophthora genome sequences uncover evolutionary origins and mechanisms of pathogenesis.</title>
        <authorList>
            <person name="Tyler B.M."/>
            <person name="Tripathy S."/>
            <person name="Zhang X."/>
            <person name="Dehal P."/>
            <person name="Jiang R.H."/>
            <person name="Aerts A."/>
            <person name="Arredondo F.D."/>
            <person name="Baxter L."/>
            <person name="Bensasson D."/>
            <person name="Beynon J.L."/>
            <person name="Chapman J."/>
            <person name="Damasceno C.M."/>
            <person name="Dorrance A.E."/>
            <person name="Dou D."/>
            <person name="Dickerman A.W."/>
            <person name="Dubchak I.L."/>
            <person name="Garbelotto M."/>
            <person name="Gijzen M."/>
            <person name="Gordon S.G."/>
            <person name="Govers F."/>
            <person name="Grunwald N.J."/>
            <person name="Huang W."/>
            <person name="Ivors K.L."/>
            <person name="Jones R.W."/>
            <person name="Kamoun S."/>
            <person name="Krampis K."/>
            <person name="Lamour K.H."/>
            <person name="Lee M.K."/>
            <person name="McDonald W.H."/>
            <person name="Medina M."/>
            <person name="Meijer H.J."/>
            <person name="Nordberg E.K."/>
            <person name="Maclean D.J."/>
            <person name="Ospina-Giraldo M.D."/>
            <person name="Morris P.F."/>
            <person name="Phuntumart V."/>
            <person name="Putnam N.H."/>
            <person name="Rash S."/>
            <person name="Rose J.K."/>
            <person name="Sakihama Y."/>
            <person name="Salamov A.A."/>
            <person name="Savidor A."/>
            <person name="Scheuring C.F."/>
            <person name="Smith B.M."/>
            <person name="Sobral B.W."/>
            <person name="Terry A."/>
            <person name="Torto-Alalibo T.A."/>
            <person name="Win J."/>
            <person name="Xu Z."/>
            <person name="Zhang H."/>
            <person name="Grigoriev I.V."/>
            <person name="Rokhsar D.S."/>
            <person name="Boore J.L."/>
        </authorList>
    </citation>
    <scope>NUCLEOTIDE SEQUENCE [LARGE SCALE GENOMIC DNA]</scope>
    <source>
        <strain evidence="1 2">P6497</strain>
    </source>
</reference>
<accession>G4YP10</accession>
<keyword evidence="2" id="KW-1185">Reference proteome</keyword>
<dbReference type="EMBL" id="JH159151">
    <property type="protein sequence ID" value="EGZ30770.1"/>
    <property type="molecule type" value="Genomic_DNA"/>
</dbReference>
<feature type="non-terminal residue" evidence="1">
    <location>
        <position position="1"/>
    </location>
</feature>
<gene>
    <name evidence="1" type="ORF">PHYSODRAFT_468806</name>
</gene>
<dbReference type="AlphaFoldDB" id="G4YP10"/>
<dbReference type="KEGG" id="psoj:PHYSODRAFT_468806"/>
<protein>
    <recommendedName>
        <fullName evidence="3">Tc1-like transposase DDE domain-containing protein</fullName>
    </recommendedName>
</protein>
<dbReference type="InParanoid" id="G4YP10"/>
<name>G4YP10_PHYSP</name>
<organism evidence="1 2">
    <name type="scientific">Phytophthora sojae (strain P6497)</name>
    <name type="common">Soybean stem and root rot agent</name>
    <name type="synonym">Phytophthora megasperma f. sp. glycines</name>
    <dbReference type="NCBI Taxonomy" id="1094619"/>
    <lineage>
        <taxon>Eukaryota</taxon>
        <taxon>Sar</taxon>
        <taxon>Stramenopiles</taxon>
        <taxon>Oomycota</taxon>
        <taxon>Peronosporomycetes</taxon>
        <taxon>Peronosporales</taxon>
        <taxon>Peronosporaceae</taxon>
        <taxon>Phytophthora</taxon>
    </lineage>
</organism>
<evidence type="ECO:0000313" key="2">
    <source>
        <dbReference type="Proteomes" id="UP000002640"/>
    </source>
</evidence>
<sequence length="92" mass="10659">PAIVSLPFTRGERRSVLAAFDVGAFFAWESTTGTFDRLAFHEAFRTKNAPYINPWPLPRSIVILDNAKIHMYREQGCRIWYCHLLAQIEPHK</sequence>
<proteinExistence type="predicted"/>
<evidence type="ECO:0008006" key="3">
    <source>
        <dbReference type="Google" id="ProtNLM"/>
    </source>
</evidence>
<dbReference type="RefSeq" id="XP_009518045.1">
    <property type="nucleotide sequence ID" value="XM_009519750.1"/>
</dbReference>
<dbReference type="GeneID" id="20653729"/>
<evidence type="ECO:0000313" key="1">
    <source>
        <dbReference type="EMBL" id="EGZ30770.1"/>
    </source>
</evidence>
<dbReference type="Proteomes" id="UP000002640">
    <property type="component" value="Unassembled WGS sequence"/>
</dbReference>